<dbReference type="EMBL" id="JAHBAY010000018">
    <property type="protein sequence ID" value="MBT0773619.1"/>
    <property type="molecule type" value="Genomic_DNA"/>
</dbReference>
<sequence>MKTSEPAPGTTEGRAARRRREAQEVVRNDRGARGIDRSTDRSTRNTPNLKDAQGPRNAHEDFVSSWAGRATRRTWLGVPVPGLRGGAVIGGSVAAVVAVIVGGMLAVQSISGDDPDNLSSEQQLNVTIPTVSETTTAGVTATATPSATPSKKATKKAAPEKTGEPKATSAPSADAPATRRTTSSSTTTKASSSTTKATSSVVTADASVNLVSGRWVQESSHTQDYAASNVTDGSAGTYWEAEEGFPQTLTVDLGSVQKVGRLVLSLPPVSDWNSRTQTIAVQGSRNGSSYSSIKGATGYTFDANNGSNNSVTVSVSASTRYLKLVFSANSGWPNAQLGELEVHSG</sequence>
<organism evidence="3 4">
    <name type="scientific">Kineosporia corallincola</name>
    <dbReference type="NCBI Taxonomy" id="2835133"/>
    <lineage>
        <taxon>Bacteria</taxon>
        <taxon>Bacillati</taxon>
        <taxon>Actinomycetota</taxon>
        <taxon>Actinomycetes</taxon>
        <taxon>Kineosporiales</taxon>
        <taxon>Kineosporiaceae</taxon>
        <taxon>Kineosporia</taxon>
    </lineage>
</organism>
<dbReference type="InterPro" id="IPR000421">
    <property type="entry name" value="FA58C"/>
</dbReference>
<gene>
    <name evidence="3" type="ORF">KIH74_32040</name>
</gene>
<dbReference type="RefSeq" id="WP_214160156.1">
    <property type="nucleotide sequence ID" value="NZ_JAHBAY010000018.1"/>
</dbReference>
<reference evidence="3 4" key="1">
    <citation type="submission" date="2021-05" db="EMBL/GenBank/DDBJ databases">
        <title>Kineosporia and Streptomyces sp. nov. two new marine actinobacteria isolated from Coral.</title>
        <authorList>
            <person name="Buangrab K."/>
            <person name="Sutthacheep M."/>
            <person name="Yeemin T."/>
            <person name="Harunari E."/>
            <person name="Igarashi Y."/>
            <person name="Kanchanasin P."/>
            <person name="Tanasupawat S."/>
            <person name="Phongsopitanun W."/>
        </authorList>
    </citation>
    <scope>NUCLEOTIDE SEQUENCE [LARGE SCALE GENOMIC DNA]</scope>
    <source>
        <strain evidence="3 4">J2-2</strain>
    </source>
</reference>
<keyword evidence="4" id="KW-1185">Reference proteome</keyword>
<evidence type="ECO:0000259" key="2">
    <source>
        <dbReference type="PROSITE" id="PS50022"/>
    </source>
</evidence>
<comment type="caution">
    <text evidence="3">The sequence shown here is derived from an EMBL/GenBank/DDBJ whole genome shotgun (WGS) entry which is preliminary data.</text>
</comment>
<evidence type="ECO:0000313" key="3">
    <source>
        <dbReference type="EMBL" id="MBT0773619.1"/>
    </source>
</evidence>
<feature type="region of interest" description="Disordered" evidence="1">
    <location>
        <begin position="136"/>
        <end position="201"/>
    </location>
</feature>
<evidence type="ECO:0000313" key="4">
    <source>
        <dbReference type="Proteomes" id="UP001197247"/>
    </source>
</evidence>
<feature type="domain" description="F5/8 type C" evidence="2">
    <location>
        <begin position="203"/>
        <end position="345"/>
    </location>
</feature>
<dbReference type="PROSITE" id="PS50022">
    <property type="entry name" value="FA58C_3"/>
    <property type="match status" value="1"/>
</dbReference>
<feature type="compositionally biased region" description="Low complexity" evidence="1">
    <location>
        <begin position="167"/>
        <end position="201"/>
    </location>
</feature>
<dbReference type="InterPro" id="IPR008979">
    <property type="entry name" value="Galactose-bd-like_sf"/>
</dbReference>
<dbReference type="Pfam" id="PF00754">
    <property type="entry name" value="F5_F8_type_C"/>
    <property type="match status" value="1"/>
</dbReference>
<name>A0ABS5TS68_9ACTN</name>
<feature type="region of interest" description="Disordered" evidence="1">
    <location>
        <begin position="1"/>
        <end position="60"/>
    </location>
</feature>
<dbReference type="Proteomes" id="UP001197247">
    <property type="component" value="Unassembled WGS sequence"/>
</dbReference>
<evidence type="ECO:0000256" key="1">
    <source>
        <dbReference type="SAM" id="MobiDB-lite"/>
    </source>
</evidence>
<protein>
    <submittedName>
        <fullName evidence="3">Discoidin domain-containing protein</fullName>
    </submittedName>
</protein>
<proteinExistence type="predicted"/>
<feature type="compositionally biased region" description="Low complexity" evidence="1">
    <location>
        <begin position="136"/>
        <end position="151"/>
    </location>
</feature>
<dbReference type="Gene3D" id="2.60.120.260">
    <property type="entry name" value="Galactose-binding domain-like"/>
    <property type="match status" value="1"/>
</dbReference>
<dbReference type="SUPFAM" id="SSF49785">
    <property type="entry name" value="Galactose-binding domain-like"/>
    <property type="match status" value="1"/>
</dbReference>
<feature type="compositionally biased region" description="Basic and acidic residues" evidence="1">
    <location>
        <begin position="21"/>
        <end position="43"/>
    </location>
</feature>
<accession>A0ABS5TS68</accession>